<feature type="non-terminal residue" evidence="3">
    <location>
        <position position="1"/>
    </location>
</feature>
<proteinExistence type="predicted"/>
<feature type="compositionally biased region" description="Polar residues" evidence="1">
    <location>
        <begin position="220"/>
        <end position="229"/>
    </location>
</feature>
<feature type="transmembrane region" description="Helical" evidence="2">
    <location>
        <begin position="12"/>
        <end position="37"/>
    </location>
</feature>
<evidence type="ECO:0000313" key="4">
    <source>
        <dbReference type="Proteomes" id="UP000663844"/>
    </source>
</evidence>
<feature type="transmembrane region" description="Helical" evidence="2">
    <location>
        <begin position="124"/>
        <end position="144"/>
    </location>
</feature>
<evidence type="ECO:0000313" key="3">
    <source>
        <dbReference type="EMBL" id="CAF4089546.1"/>
    </source>
</evidence>
<organism evidence="3 4">
    <name type="scientific">Adineta steineri</name>
    <dbReference type="NCBI Taxonomy" id="433720"/>
    <lineage>
        <taxon>Eukaryota</taxon>
        <taxon>Metazoa</taxon>
        <taxon>Spiralia</taxon>
        <taxon>Gnathifera</taxon>
        <taxon>Rotifera</taxon>
        <taxon>Eurotatoria</taxon>
        <taxon>Bdelloidea</taxon>
        <taxon>Adinetida</taxon>
        <taxon>Adinetidae</taxon>
        <taxon>Adineta</taxon>
    </lineage>
</organism>
<feature type="region of interest" description="Disordered" evidence="1">
    <location>
        <begin position="202"/>
        <end position="284"/>
    </location>
</feature>
<name>A0A819UBP2_9BILA</name>
<dbReference type="Proteomes" id="UP000663844">
    <property type="component" value="Unassembled WGS sequence"/>
</dbReference>
<comment type="caution">
    <text evidence="3">The sequence shown here is derived from an EMBL/GenBank/DDBJ whole genome shotgun (WGS) entry which is preliminary data.</text>
</comment>
<feature type="transmembrane region" description="Helical" evidence="2">
    <location>
        <begin position="96"/>
        <end position="118"/>
    </location>
</feature>
<protein>
    <submittedName>
        <fullName evidence="3">Uncharacterized protein</fullName>
    </submittedName>
</protein>
<keyword evidence="2" id="KW-1133">Transmembrane helix</keyword>
<accession>A0A819UBP2</accession>
<evidence type="ECO:0000256" key="2">
    <source>
        <dbReference type="SAM" id="Phobius"/>
    </source>
</evidence>
<dbReference type="EMBL" id="CAJOAZ010005153">
    <property type="protein sequence ID" value="CAF4089546.1"/>
    <property type="molecule type" value="Genomic_DNA"/>
</dbReference>
<dbReference type="AlphaFoldDB" id="A0A819UBP2"/>
<feature type="compositionally biased region" description="Basic and acidic residues" evidence="1">
    <location>
        <begin position="230"/>
        <end position="255"/>
    </location>
</feature>
<keyword evidence="2" id="KW-0472">Membrane</keyword>
<keyword evidence="2" id="KW-0812">Transmembrane</keyword>
<evidence type="ECO:0000256" key="1">
    <source>
        <dbReference type="SAM" id="MobiDB-lite"/>
    </source>
</evidence>
<reference evidence="3" key="1">
    <citation type="submission" date="2021-02" db="EMBL/GenBank/DDBJ databases">
        <authorList>
            <person name="Nowell W R."/>
        </authorList>
    </citation>
    <scope>NUCLEOTIDE SEQUENCE</scope>
</reference>
<sequence length="284" mass="32228">TLYFVVSMNETNIASIVFGIVAGFYSTVFLLFLSDVVHLNKEVMKMKYELADIKNQTITFNHSFLIDSPKNILSSKKSISGKICFSYNEQRQILEYINFICNMAILLFGSYSIYIHGIGTHHGLAYRLIFFVFKLCTIVLSVWLNLYFEKGLPSDIFLYIWIDVNCVASIMQAIRQSLTVATQLRINLIRPSLIIRHVRYDGSDSRSSTNQNKSEKQSDPSKGSNLNKTKTSDKKQKVNTTDDTKQPGTTRKDWNKPNQVVSNDPPYGKAGGSIDTHNPDRGKK</sequence>
<gene>
    <name evidence="3" type="ORF">OXD698_LOCUS34805</name>
</gene>